<proteinExistence type="inferred from homology"/>
<dbReference type="InterPro" id="IPR004635">
    <property type="entry name" value="Pept_S49_SppA"/>
</dbReference>
<dbReference type="CDD" id="cd07023">
    <property type="entry name" value="S49_Sppa_N_C"/>
    <property type="match status" value="1"/>
</dbReference>
<evidence type="ECO:0000256" key="4">
    <source>
        <dbReference type="ARBA" id="ARBA00022801"/>
    </source>
</evidence>
<comment type="subcellular location">
    <subcellularLocation>
        <location evidence="1">Membrane</location>
    </subcellularLocation>
</comment>
<keyword evidence="6" id="KW-0472">Membrane</keyword>
<dbReference type="PANTHER" id="PTHR33209">
    <property type="entry name" value="PROTEASE 4"/>
    <property type="match status" value="1"/>
</dbReference>
<dbReference type="RefSeq" id="WP_244020785.1">
    <property type="nucleotide sequence ID" value="NZ_JALHLF010000038.1"/>
</dbReference>
<keyword evidence="5" id="KW-0720">Serine protease</keyword>
<keyword evidence="4" id="KW-0378">Hydrolase</keyword>
<evidence type="ECO:0000256" key="2">
    <source>
        <dbReference type="ARBA" id="ARBA00008683"/>
    </source>
</evidence>
<dbReference type="InterPro" id="IPR029045">
    <property type="entry name" value="ClpP/crotonase-like_dom_sf"/>
</dbReference>
<dbReference type="SUPFAM" id="SSF52096">
    <property type="entry name" value="ClpP/crotonase"/>
    <property type="match status" value="2"/>
</dbReference>
<comment type="caution">
    <text evidence="8">The sequence shown here is derived from an EMBL/GenBank/DDBJ whole genome shotgun (WGS) entry which is preliminary data.</text>
</comment>
<dbReference type="Pfam" id="PF01343">
    <property type="entry name" value="Peptidase_S49"/>
    <property type="match status" value="2"/>
</dbReference>
<dbReference type="CDD" id="cd07018">
    <property type="entry name" value="S49_SppA_67K_type"/>
    <property type="match status" value="1"/>
</dbReference>
<dbReference type="InterPro" id="IPR047217">
    <property type="entry name" value="S49_SppA_67K_type_N"/>
</dbReference>
<feature type="domain" description="Peptidase S49" evidence="7">
    <location>
        <begin position="379"/>
        <end position="527"/>
    </location>
</feature>
<evidence type="ECO:0000256" key="3">
    <source>
        <dbReference type="ARBA" id="ARBA00022670"/>
    </source>
</evidence>
<evidence type="ECO:0000259" key="7">
    <source>
        <dbReference type="Pfam" id="PF01343"/>
    </source>
</evidence>
<dbReference type="PANTHER" id="PTHR33209:SF1">
    <property type="entry name" value="PEPTIDASE S49 DOMAIN-CONTAINING PROTEIN"/>
    <property type="match status" value="1"/>
</dbReference>
<accession>A0ABT0BDT3</accession>
<dbReference type="Gene3D" id="6.20.330.10">
    <property type="match status" value="1"/>
</dbReference>
<feature type="domain" description="Peptidase S49" evidence="7">
    <location>
        <begin position="126"/>
        <end position="282"/>
    </location>
</feature>
<organism evidence="8 9">
    <name type="scientific">Novosphingobium organovorum</name>
    <dbReference type="NCBI Taxonomy" id="2930092"/>
    <lineage>
        <taxon>Bacteria</taxon>
        <taxon>Pseudomonadati</taxon>
        <taxon>Pseudomonadota</taxon>
        <taxon>Alphaproteobacteria</taxon>
        <taxon>Sphingomonadales</taxon>
        <taxon>Sphingomonadaceae</taxon>
        <taxon>Novosphingobium</taxon>
    </lineage>
</organism>
<dbReference type="EMBL" id="JALHLF010000038">
    <property type="protein sequence ID" value="MCJ2183220.1"/>
    <property type="molecule type" value="Genomic_DNA"/>
</dbReference>
<comment type="similarity">
    <text evidence="2">Belongs to the peptidase S49 family.</text>
</comment>
<gene>
    <name evidence="8" type="primary">sppA</name>
    <name evidence="8" type="ORF">MTR62_11020</name>
</gene>
<protein>
    <submittedName>
        <fullName evidence="8">Signal peptide peptidase SppA</fullName>
    </submittedName>
</protein>
<name>A0ABT0BDT3_9SPHN</name>
<dbReference type="PIRSF" id="PIRSF001217">
    <property type="entry name" value="Protease_4_SppA"/>
    <property type="match status" value="1"/>
</dbReference>
<evidence type="ECO:0000313" key="9">
    <source>
        <dbReference type="Proteomes" id="UP001162881"/>
    </source>
</evidence>
<dbReference type="InterPro" id="IPR002142">
    <property type="entry name" value="Peptidase_S49"/>
</dbReference>
<reference evidence="8" key="1">
    <citation type="submission" date="2022-03" db="EMBL/GenBank/DDBJ databases">
        <title>Identification of a novel bacterium isolated from mangrove sediments.</title>
        <authorList>
            <person name="Pan X."/>
        </authorList>
    </citation>
    <scope>NUCLEOTIDE SEQUENCE</scope>
    <source>
        <strain evidence="8">B1949</strain>
    </source>
</reference>
<dbReference type="InterPro" id="IPR047272">
    <property type="entry name" value="S49_SppA_C"/>
</dbReference>
<evidence type="ECO:0000256" key="1">
    <source>
        <dbReference type="ARBA" id="ARBA00004370"/>
    </source>
</evidence>
<keyword evidence="9" id="KW-1185">Reference proteome</keyword>
<sequence>MKFALKVWKLLVGIKDGLALLFLLVFFAALFGVLSMRPVAGKVTDGALVLDLDGRVVEEKSAPDPVNIVLSREAPVNEYLVRDLVRALDTAAKDKRIKVVVLDLSRFLGGGQVDIRTLGGAIDQVRAAKKPVLAFANAYADDGVLLAAHASEVWVDPMGGAFVSGPGGSALYFKGLFDRFGVNAHIYRAGTYKSAVEPYFLSGMSDKAREDYEGVYGALWAGWKADLAKARPKASIDLITRDPAAWAQSGKGNLAEASKASGLVDRIGDKTEFEARVTQLVGAAPATASDDLPYANTSLATWLAANPAPRTGAKIGVVTVAGTIVDGDAGPGEAGGDRIAGLLDDNIDEGFKALVVRVNSPGGSVMASERIRRAIARYKARKIPVVISMGNLAASGGYWVSTTGDRIFAQPDTITGSIGVFAVATSFEKTLAKFGVTTDGVKTTPLSGEPDVLAGFSPEVDALLQASVDGTYARFTELAAKARHQSVAQIDAIAQGRVWAGAEAQKVGLVDQMGGLDAALAYAAKAGGVGNGKWQAVYLASKPDAVSEAISALLGGSGEQARLAPDFAALVNRRSNAQLGAAAAQLKGMLSQSGAQAYCLLCAGVAGSGEEAAGASAQAPTPLPIPGWLGALIAPR</sequence>
<keyword evidence="3" id="KW-0645">Protease</keyword>
<evidence type="ECO:0000256" key="6">
    <source>
        <dbReference type="ARBA" id="ARBA00023136"/>
    </source>
</evidence>
<dbReference type="NCBIfam" id="TIGR00705">
    <property type="entry name" value="SppA_67K"/>
    <property type="match status" value="1"/>
</dbReference>
<evidence type="ECO:0000256" key="5">
    <source>
        <dbReference type="ARBA" id="ARBA00022825"/>
    </source>
</evidence>
<dbReference type="Proteomes" id="UP001162881">
    <property type="component" value="Unassembled WGS sequence"/>
</dbReference>
<dbReference type="InterPro" id="IPR004634">
    <property type="entry name" value="Pept_S49_pIV"/>
</dbReference>
<dbReference type="NCBIfam" id="TIGR00706">
    <property type="entry name" value="SppA_dom"/>
    <property type="match status" value="1"/>
</dbReference>
<evidence type="ECO:0000313" key="8">
    <source>
        <dbReference type="EMBL" id="MCJ2183220.1"/>
    </source>
</evidence>
<dbReference type="Gene3D" id="3.90.226.10">
    <property type="entry name" value="2-enoyl-CoA Hydratase, Chain A, domain 1"/>
    <property type="match status" value="2"/>
</dbReference>